<proteinExistence type="predicted"/>
<evidence type="ECO:0000256" key="1">
    <source>
        <dbReference type="SAM" id="MobiDB-lite"/>
    </source>
</evidence>
<feature type="region of interest" description="Disordered" evidence="1">
    <location>
        <begin position="1"/>
        <end position="24"/>
    </location>
</feature>
<feature type="non-terminal residue" evidence="2">
    <location>
        <position position="76"/>
    </location>
</feature>
<dbReference type="AlphaFoldDB" id="A0A392T3W3"/>
<dbReference type="Proteomes" id="UP000265520">
    <property type="component" value="Unassembled WGS sequence"/>
</dbReference>
<reference evidence="2 3" key="1">
    <citation type="journal article" date="2018" name="Front. Plant Sci.">
        <title>Red Clover (Trifolium pratense) and Zigzag Clover (T. medium) - A Picture of Genomic Similarities and Differences.</title>
        <authorList>
            <person name="Dluhosova J."/>
            <person name="Istvanek J."/>
            <person name="Nedelnik J."/>
            <person name="Repkova J."/>
        </authorList>
    </citation>
    <scope>NUCLEOTIDE SEQUENCE [LARGE SCALE GENOMIC DNA]</scope>
    <source>
        <strain evidence="3">cv. 10/8</strain>
        <tissue evidence="2">Leaf</tissue>
    </source>
</reference>
<organism evidence="2 3">
    <name type="scientific">Trifolium medium</name>
    <dbReference type="NCBI Taxonomy" id="97028"/>
    <lineage>
        <taxon>Eukaryota</taxon>
        <taxon>Viridiplantae</taxon>
        <taxon>Streptophyta</taxon>
        <taxon>Embryophyta</taxon>
        <taxon>Tracheophyta</taxon>
        <taxon>Spermatophyta</taxon>
        <taxon>Magnoliopsida</taxon>
        <taxon>eudicotyledons</taxon>
        <taxon>Gunneridae</taxon>
        <taxon>Pentapetalae</taxon>
        <taxon>rosids</taxon>
        <taxon>fabids</taxon>
        <taxon>Fabales</taxon>
        <taxon>Fabaceae</taxon>
        <taxon>Papilionoideae</taxon>
        <taxon>50 kb inversion clade</taxon>
        <taxon>NPAAA clade</taxon>
        <taxon>Hologalegina</taxon>
        <taxon>IRL clade</taxon>
        <taxon>Trifolieae</taxon>
        <taxon>Trifolium</taxon>
    </lineage>
</organism>
<sequence>TEDEMFKGDTQTSENDEKSDSSSVTDVLDSVVHDAFDSADTHSMHDVEICLDKLMLQKLGFLDLSWARRAGPYGAR</sequence>
<feature type="non-terminal residue" evidence="2">
    <location>
        <position position="1"/>
    </location>
</feature>
<evidence type="ECO:0000313" key="3">
    <source>
        <dbReference type="Proteomes" id="UP000265520"/>
    </source>
</evidence>
<name>A0A392T3W3_9FABA</name>
<comment type="caution">
    <text evidence="2">The sequence shown here is derived from an EMBL/GenBank/DDBJ whole genome shotgun (WGS) entry which is preliminary data.</text>
</comment>
<dbReference type="EMBL" id="LXQA010501404">
    <property type="protein sequence ID" value="MCI55778.1"/>
    <property type="molecule type" value="Genomic_DNA"/>
</dbReference>
<evidence type="ECO:0000313" key="2">
    <source>
        <dbReference type="EMBL" id="MCI55778.1"/>
    </source>
</evidence>
<protein>
    <submittedName>
        <fullName evidence="2">Myb-like protein X-like</fullName>
    </submittedName>
</protein>
<accession>A0A392T3W3</accession>
<keyword evidence="3" id="KW-1185">Reference proteome</keyword>